<accession>A0AA35V8H4</accession>
<organism evidence="2 3">
    <name type="scientific">Lactuca saligna</name>
    <name type="common">Willowleaf lettuce</name>
    <dbReference type="NCBI Taxonomy" id="75948"/>
    <lineage>
        <taxon>Eukaryota</taxon>
        <taxon>Viridiplantae</taxon>
        <taxon>Streptophyta</taxon>
        <taxon>Embryophyta</taxon>
        <taxon>Tracheophyta</taxon>
        <taxon>Spermatophyta</taxon>
        <taxon>Magnoliopsida</taxon>
        <taxon>eudicotyledons</taxon>
        <taxon>Gunneridae</taxon>
        <taxon>Pentapetalae</taxon>
        <taxon>asterids</taxon>
        <taxon>campanulids</taxon>
        <taxon>Asterales</taxon>
        <taxon>Asteraceae</taxon>
        <taxon>Cichorioideae</taxon>
        <taxon>Cichorieae</taxon>
        <taxon>Lactucinae</taxon>
        <taxon>Lactuca</taxon>
    </lineage>
</organism>
<evidence type="ECO:0000256" key="1">
    <source>
        <dbReference type="SAM" id="MobiDB-lite"/>
    </source>
</evidence>
<gene>
    <name evidence="2" type="ORF">LSALG_LOCUS4794</name>
</gene>
<evidence type="ECO:0000313" key="2">
    <source>
        <dbReference type="EMBL" id="CAI9264128.1"/>
    </source>
</evidence>
<sequence>MCATVIFVTPTPSVVALSPPPSQSVFLISKAASSVFCNRRPRGQPGNQLGEASKTQDQQQTADHLWGAAGFAPPPPLHHFCPKVGCHRCCGSTDDNDHKKLPPFTSPSSTINDDESHVEADCVSRRRDHFFHHREPPGTTMATSHGGCHHQPPLVATRLVGCVKENPSPPPLGGGCYLLPPLAAMLCGVGLCLSMFDTVGMLETLMGPMKHL</sequence>
<reference evidence="2" key="1">
    <citation type="submission" date="2023-04" db="EMBL/GenBank/DDBJ databases">
        <authorList>
            <person name="Vijverberg K."/>
            <person name="Xiong W."/>
            <person name="Schranz E."/>
        </authorList>
    </citation>
    <scope>NUCLEOTIDE SEQUENCE</scope>
</reference>
<dbReference type="EMBL" id="OX465086">
    <property type="protein sequence ID" value="CAI9264128.1"/>
    <property type="molecule type" value="Genomic_DNA"/>
</dbReference>
<protein>
    <submittedName>
        <fullName evidence="2">Uncharacterized protein</fullName>
    </submittedName>
</protein>
<feature type="compositionally biased region" description="Polar residues" evidence="1">
    <location>
        <begin position="53"/>
        <end position="62"/>
    </location>
</feature>
<dbReference type="AlphaFoldDB" id="A0AA35V8H4"/>
<keyword evidence="3" id="KW-1185">Reference proteome</keyword>
<name>A0AA35V8H4_LACSI</name>
<evidence type="ECO:0000313" key="3">
    <source>
        <dbReference type="Proteomes" id="UP001177003"/>
    </source>
</evidence>
<dbReference type="Proteomes" id="UP001177003">
    <property type="component" value="Chromosome 0"/>
</dbReference>
<feature type="region of interest" description="Disordered" evidence="1">
    <location>
        <begin position="38"/>
        <end position="62"/>
    </location>
</feature>
<proteinExistence type="predicted"/>